<dbReference type="PANTHER" id="PTHR30055:SF234">
    <property type="entry name" value="HTH-TYPE TRANSCRIPTIONAL REGULATOR BETI"/>
    <property type="match status" value="1"/>
</dbReference>
<dbReference type="Gene3D" id="1.10.357.10">
    <property type="entry name" value="Tetracycline Repressor, domain 2"/>
    <property type="match status" value="1"/>
</dbReference>
<dbReference type="Pfam" id="PF21597">
    <property type="entry name" value="TetR_C_43"/>
    <property type="match status" value="1"/>
</dbReference>
<evidence type="ECO:0000256" key="2">
    <source>
        <dbReference type="ARBA" id="ARBA00023125"/>
    </source>
</evidence>
<gene>
    <name evidence="6" type="ORF">KCV87_18420</name>
</gene>
<dbReference type="PROSITE" id="PS50977">
    <property type="entry name" value="HTH_TETR_2"/>
    <property type="match status" value="1"/>
</dbReference>
<sequence length="184" mass="19703">MRADARKNRDHLLAIADAVITEQGADVSMRDLARRAEVGLATLLRHFPTRDALLDALLRAGFDELTALADRLEARLPPGEALKAWLREFVACAHTYRGAVTTMMGAIEDPDSALHASCVAMRGSGARLLERAQAAGQARADLTGPDLFALGGALIWLHDQPTSAPRADHLLDVVAAAILTPEKP</sequence>
<evidence type="ECO:0000313" key="6">
    <source>
        <dbReference type="EMBL" id="QUF01542.1"/>
    </source>
</evidence>
<evidence type="ECO:0000256" key="4">
    <source>
        <dbReference type="PROSITE-ProRule" id="PRU00335"/>
    </source>
</evidence>
<dbReference type="InterPro" id="IPR050109">
    <property type="entry name" value="HTH-type_TetR-like_transc_reg"/>
</dbReference>
<keyword evidence="2 4" id="KW-0238">DNA-binding</keyword>
<evidence type="ECO:0000256" key="1">
    <source>
        <dbReference type="ARBA" id="ARBA00023015"/>
    </source>
</evidence>
<proteinExistence type="predicted"/>
<accession>A0AA45L1D8</accession>
<dbReference type="PANTHER" id="PTHR30055">
    <property type="entry name" value="HTH-TYPE TRANSCRIPTIONAL REGULATOR RUTR"/>
    <property type="match status" value="1"/>
</dbReference>
<reference evidence="6" key="1">
    <citation type="submission" date="2021-04" db="EMBL/GenBank/DDBJ databases">
        <title>Genomic sequence of Actinosynnema pretiosum subsp. pretiosum ATCC 31280 (C-14919).</title>
        <authorList>
            <person name="Bai L."/>
            <person name="Wang X."/>
            <person name="Xiao Y."/>
        </authorList>
    </citation>
    <scope>NUCLEOTIDE SEQUENCE</scope>
    <source>
        <strain evidence="6">ATCC 31280</strain>
    </source>
</reference>
<name>A0AA45L1D8_9PSEU</name>
<feature type="DNA-binding region" description="H-T-H motif" evidence="4">
    <location>
        <begin position="28"/>
        <end position="47"/>
    </location>
</feature>
<dbReference type="InterPro" id="IPR049445">
    <property type="entry name" value="TetR_SbtR-like_C"/>
</dbReference>
<keyword evidence="1" id="KW-0805">Transcription regulation</keyword>
<dbReference type="EMBL" id="CP073249">
    <property type="protein sequence ID" value="QUF01542.1"/>
    <property type="molecule type" value="Genomic_DNA"/>
</dbReference>
<evidence type="ECO:0000256" key="3">
    <source>
        <dbReference type="ARBA" id="ARBA00023163"/>
    </source>
</evidence>
<dbReference type="Pfam" id="PF00440">
    <property type="entry name" value="TetR_N"/>
    <property type="match status" value="1"/>
</dbReference>
<dbReference type="AlphaFoldDB" id="A0AA45L1D8"/>
<organism evidence="6 7">
    <name type="scientific">Actinosynnema pretiosum subsp. pretiosum</name>
    <dbReference type="NCBI Taxonomy" id="103721"/>
    <lineage>
        <taxon>Bacteria</taxon>
        <taxon>Bacillati</taxon>
        <taxon>Actinomycetota</taxon>
        <taxon>Actinomycetes</taxon>
        <taxon>Pseudonocardiales</taxon>
        <taxon>Pseudonocardiaceae</taxon>
        <taxon>Actinosynnema</taxon>
    </lineage>
</organism>
<dbReference type="InterPro" id="IPR009057">
    <property type="entry name" value="Homeodomain-like_sf"/>
</dbReference>
<dbReference type="GO" id="GO:0003700">
    <property type="term" value="F:DNA-binding transcription factor activity"/>
    <property type="evidence" value="ECO:0007669"/>
    <property type="project" value="TreeGrafter"/>
</dbReference>
<feature type="domain" description="HTH tetR-type" evidence="5">
    <location>
        <begin position="6"/>
        <end position="65"/>
    </location>
</feature>
<keyword evidence="3" id="KW-0804">Transcription</keyword>
<dbReference type="GO" id="GO:0000976">
    <property type="term" value="F:transcription cis-regulatory region binding"/>
    <property type="evidence" value="ECO:0007669"/>
    <property type="project" value="TreeGrafter"/>
</dbReference>
<dbReference type="Proteomes" id="UP000677152">
    <property type="component" value="Chromosome"/>
</dbReference>
<protein>
    <submittedName>
        <fullName evidence="6">TetR/AcrR family transcriptional regulator</fullName>
    </submittedName>
</protein>
<dbReference type="SUPFAM" id="SSF46689">
    <property type="entry name" value="Homeodomain-like"/>
    <property type="match status" value="1"/>
</dbReference>
<dbReference type="InterPro" id="IPR001647">
    <property type="entry name" value="HTH_TetR"/>
</dbReference>
<evidence type="ECO:0000313" key="7">
    <source>
        <dbReference type="Proteomes" id="UP000677152"/>
    </source>
</evidence>
<dbReference type="InterPro" id="IPR036271">
    <property type="entry name" value="Tet_transcr_reg_TetR-rel_C_sf"/>
</dbReference>
<evidence type="ECO:0000259" key="5">
    <source>
        <dbReference type="PROSITE" id="PS50977"/>
    </source>
</evidence>
<dbReference type="SUPFAM" id="SSF48498">
    <property type="entry name" value="Tetracyclin repressor-like, C-terminal domain"/>
    <property type="match status" value="1"/>
</dbReference>